<dbReference type="Proteomes" id="UP000033058">
    <property type="component" value="Chromosome"/>
</dbReference>
<dbReference type="EMBL" id="CP009509">
    <property type="protein sequence ID" value="AKB40923.1"/>
    <property type="molecule type" value="Genomic_DNA"/>
</dbReference>
<dbReference type="PANTHER" id="PTHR30050">
    <property type="entry name" value="CHROMOSOMAL REPLICATION INITIATOR PROTEIN DNAA"/>
    <property type="match status" value="1"/>
</dbReference>
<evidence type="ECO:0000313" key="5">
    <source>
        <dbReference type="EMBL" id="AKB40923.1"/>
    </source>
</evidence>
<dbReference type="SMART" id="SM00382">
    <property type="entry name" value="AAA"/>
    <property type="match status" value="1"/>
</dbReference>
<dbReference type="GO" id="GO:0006260">
    <property type="term" value="P:DNA replication"/>
    <property type="evidence" value="ECO:0007669"/>
    <property type="project" value="TreeGrafter"/>
</dbReference>
<dbReference type="PATRIC" id="fig|1434117.4.peg.2471"/>
<dbReference type="PANTHER" id="PTHR30050:SF4">
    <property type="entry name" value="ATP-BINDING PROTEIN RV3427C IN INSERTION SEQUENCE-RELATED"/>
    <property type="match status" value="1"/>
</dbReference>
<dbReference type="HOGENOM" id="CLU_062999_1_1_2"/>
<accession>A0A0E3PYX3</accession>
<dbReference type="GeneID" id="24851657"/>
<dbReference type="AlphaFoldDB" id="A0A0E3PYX3"/>
<dbReference type="NCBIfam" id="NF038214">
    <property type="entry name" value="IS21_help_AAA"/>
    <property type="match status" value="1"/>
</dbReference>
<keyword evidence="2" id="KW-0547">Nucleotide-binding</keyword>
<protein>
    <submittedName>
        <fullName evidence="5">Mobile element protein</fullName>
    </submittedName>
</protein>
<dbReference type="Gene3D" id="3.40.50.300">
    <property type="entry name" value="P-loop containing nucleotide triphosphate hydrolases"/>
    <property type="match status" value="1"/>
</dbReference>
<dbReference type="InterPro" id="IPR047661">
    <property type="entry name" value="IstB"/>
</dbReference>
<organism evidence="5 6">
    <name type="scientific">Methanosarcina mazei WWM610</name>
    <dbReference type="NCBI Taxonomy" id="1434117"/>
    <lineage>
        <taxon>Archaea</taxon>
        <taxon>Methanobacteriati</taxon>
        <taxon>Methanobacteriota</taxon>
        <taxon>Stenosarchaea group</taxon>
        <taxon>Methanomicrobia</taxon>
        <taxon>Methanosarcinales</taxon>
        <taxon>Methanosarcinaceae</taxon>
        <taxon>Methanosarcina</taxon>
    </lineage>
</organism>
<name>A0A0E3PYX3_METMZ</name>
<dbReference type="RefSeq" id="WP_011034609.1">
    <property type="nucleotide sequence ID" value="NZ_CP009509.1"/>
</dbReference>
<dbReference type="InterPro" id="IPR003593">
    <property type="entry name" value="AAA+_ATPase"/>
</dbReference>
<dbReference type="SUPFAM" id="SSF52540">
    <property type="entry name" value="P-loop containing nucleoside triphosphate hydrolases"/>
    <property type="match status" value="1"/>
</dbReference>
<dbReference type="InterPro" id="IPR027417">
    <property type="entry name" value="P-loop_NTPase"/>
</dbReference>
<gene>
    <name evidence="5" type="ORF">MSMAW_1932</name>
</gene>
<dbReference type="Pfam" id="PF01695">
    <property type="entry name" value="IstB_IS21"/>
    <property type="match status" value="1"/>
</dbReference>
<dbReference type="InterPro" id="IPR002611">
    <property type="entry name" value="IstB_ATP-bd"/>
</dbReference>
<reference evidence="5 6" key="1">
    <citation type="submission" date="2014-07" db="EMBL/GenBank/DDBJ databases">
        <title>Methanogenic archaea and the global carbon cycle.</title>
        <authorList>
            <person name="Henriksen J.R."/>
            <person name="Luke J."/>
            <person name="Reinhart S."/>
            <person name="Benedict M.N."/>
            <person name="Youngblut N.D."/>
            <person name="Metcalf M.E."/>
            <person name="Whitaker R.J."/>
            <person name="Metcalf W.W."/>
        </authorList>
    </citation>
    <scope>NUCLEOTIDE SEQUENCE [LARGE SCALE GENOMIC DNA]</scope>
    <source>
        <strain evidence="5 6">WWM610</strain>
    </source>
</reference>
<feature type="domain" description="AAA+ ATPase" evidence="4">
    <location>
        <begin position="101"/>
        <end position="234"/>
    </location>
</feature>
<keyword evidence="3" id="KW-0067">ATP-binding</keyword>
<dbReference type="GO" id="GO:0005524">
    <property type="term" value="F:ATP binding"/>
    <property type="evidence" value="ECO:0007669"/>
    <property type="project" value="UniProtKB-KW"/>
</dbReference>
<dbReference type="PIRSF" id="PIRSF003073">
    <property type="entry name" value="DNAC_TnpB_IstB"/>
    <property type="match status" value="1"/>
</dbReference>
<evidence type="ECO:0000256" key="3">
    <source>
        <dbReference type="ARBA" id="ARBA00022840"/>
    </source>
</evidence>
<dbReference type="InterPro" id="IPR028350">
    <property type="entry name" value="DNAC/IstB-like"/>
</dbReference>
<evidence type="ECO:0000256" key="1">
    <source>
        <dbReference type="ARBA" id="ARBA00008059"/>
    </source>
</evidence>
<dbReference type="CDD" id="cd00009">
    <property type="entry name" value="AAA"/>
    <property type="match status" value="1"/>
</dbReference>
<evidence type="ECO:0000256" key="2">
    <source>
        <dbReference type="ARBA" id="ARBA00022741"/>
    </source>
</evidence>
<sequence length="265" mass="30399">MNNFTYEKLHNNLQYLKLNTIEELLDNCLEIAARDSKTTMEVLDYLFEQEKKHREAAAIERRMKSAGFPVKKMLEEFDFEFQSSINKKVIEDLATLRFVHNAENIVLLGPPGVGKSHLAIALGIEAVKAGISVHFTNTGNLIERLKIANREGILEKKIRDLMKFKVLIIDEIGYLPFDDEGAHCLFQLISRRYEKSSTILTSNKSYGEWGEIFKDHVIAAALLDRILHHCTTINIKGESYRLKERKKQGIKTGLIRHNSTEILEN</sequence>
<comment type="similarity">
    <text evidence="1">Belongs to the IS21/IS1162 putative ATP-binding protein family.</text>
</comment>
<evidence type="ECO:0000313" key="6">
    <source>
        <dbReference type="Proteomes" id="UP000033058"/>
    </source>
</evidence>
<evidence type="ECO:0000259" key="4">
    <source>
        <dbReference type="SMART" id="SM00382"/>
    </source>
</evidence>
<proteinExistence type="inferred from homology"/>
<dbReference type="FunFam" id="3.40.50.300:FF:000606">
    <property type="entry name" value="IS100 transposase orfB"/>
    <property type="match status" value="1"/>
</dbReference>